<protein>
    <submittedName>
        <fullName evidence="2">Uncharacterized protein</fullName>
    </submittedName>
</protein>
<sequence>MERVLNGTSGRFTFVVLNKYENLGGNKHATVRWFQENLKGSEIAARLKPSNIQYWLTLRSTDMKAKRGRKLALGTTLPVYADCVSACKTQLAFGLPGDVHILGAIVKAVIAQSDHASILANFQVSPTWTYAFLHANVPLIGLDDKRQITGVVVEGLDENGDAIVVGIQLIYTGITDRCLPGLEHRSNELFADFDFTYTYNHWADEETNYRLFDKLIIPHLVATKERLHLPPDHPALCLLDCWPVQKKESFRERVKTSWPWLHLEYIPPGCTGKAQKFDLDGGGVYKPKLQQRTTAYIQEEFQKSLSSGVALSDVKLDLTLTTMKVRQLYWILEVHTEFKNNVAARNKGWQLTSIPNAFTEACQQKALERHVKGELWPSSALEDVPEGEEHEPSPESDDTEAGVEDPQSATGGGASTSAVPTASCTGIFENVGSEIEGARNARKRKGSEEFDVEFDFEDMTDSTYAVVLAPLKDEFSFTLKVGKFVPPWLYLVSVRDVREEDNHVLWRWHRPLQSGIIGAKNRGMDLDSARKGFTEGRHITEVWEEFDAGEIVYCWDAEEDDANGIPENMYSYVIEALRRILKSKKAAK</sequence>
<evidence type="ECO:0000313" key="3">
    <source>
        <dbReference type="Proteomes" id="UP001190700"/>
    </source>
</evidence>
<dbReference type="Proteomes" id="UP001190700">
    <property type="component" value="Unassembled WGS sequence"/>
</dbReference>
<dbReference type="EMBL" id="LGRX02035390">
    <property type="protein sequence ID" value="KAK3235012.1"/>
    <property type="molecule type" value="Genomic_DNA"/>
</dbReference>
<feature type="region of interest" description="Disordered" evidence="1">
    <location>
        <begin position="376"/>
        <end position="420"/>
    </location>
</feature>
<accession>A0AAE0EP86</accession>
<reference evidence="2 3" key="1">
    <citation type="journal article" date="2015" name="Genome Biol. Evol.">
        <title>Comparative Genomics of a Bacterivorous Green Alga Reveals Evolutionary Causalities and Consequences of Phago-Mixotrophic Mode of Nutrition.</title>
        <authorList>
            <person name="Burns J.A."/>
            <person name="Paasch A."/>
            <person name="Narechania A."/>
            <person name="Kim E."/>
        </authorList>
    </citation>
    <scope>NUCLEOTIDE SEQUENCE [LARGE SCALE GENOMIC DNA]</scope>
    <source>
        <strain evidence="2 3">PLY_AMNH</strain>
    </source>
</reference>
<organism evidence="2 3">
    <name type="scientific">Cymbomonas tetramitiformis</name>
    <dbReference type="NCBI Taxonomy" id="36881"/>
    <lineage>
        <taxon>Eukaryota</taxon>
        <taxon>Viridiplantae</taxon>
        <taxon>Chlorophyta</taxon>
        <taxon>Pyramimonadophyceae</taxon>
        <taxon>Pyramimonadales</taxon>
        <taxon>Pyramimonadaceae</taxon>
        <taxon>Cymbomonas</taxon>
    </lineage>
</organism>
<name>A0AAE0EP86_9CHLO</name>
<gene>
    <name evidence="2" type="ORF">CYMTET_54763</name>
</gene>
<proteinExistence type="predicted"/>
<comment type="caution">
    <text evidence="2">The sequence shown here is derived from an EMBL/GenBank/DDBJ whole genome shotgun (WGS) entry which is preliminary data.</text>
</comment>
<dbReference type="AlphaFoldDB" id="A0AAE0EP86"/>
<keyword evidence="3" id="KW-1185">Reference proteome</keyword>
<evidence type="ECO:0000313" key="2">
    <source>
        <dbReference type="EMBL" id="KAK3235012.1"/>
    </source>
</evidence>
<feature type="compositionally biased region" description="Acidic residues" evidence="1">
    <location>
        <begin position="383"/>
        <end position="403"/>
    </location>
</feature>
<evidence type="ECO:0000256" key="1">
    <source>
        <dbReference type="SAM" id="MobiDB-lite"/>
    </source>
</evidence>